<reference evidence="13 14" key="1">
    <citation type="submission" date="2018-11" db="EMBL/GenBank/DDBJ databases">
        <authorList>
            <person name="Ye M.-Q."/>
            <person name="Du Z.-J."/>
        </authorList>
    </citation>
    <scope>NUCLEOTIDE SEQUENCE [LARGE SCALE GENOMIC DNA]</scope>
    <source>
        <strain evidence="13 14">U0105</strain>
    </source>
</reference>
<feature type="active site" description="Proton acceptor" evidence="9 10">
    <location>
        <position position="62"/>
    </location>
</feature>
<evidence type="ECO:0000256" key="8">
    <source>
        <dbReference type="ARBA" id="ARBA00023204"/>
    </source>
</evidence>
<protein>
    <recommendedName>
        <fullName evidence="5 9">Uracil-DNA glycosylase</fullName>
        <shortName evidence="9">UDG</shortName>
        <ecNumber evidence="4 9">3.2.2.27</ecNumber>
    </recommendedName>
</protein>
<evidence type="ECO:0000256" key="3">
    <source>
        <dbReference type="ARBA" id="ARBA00008184"/>
    </source>
</evidence>
<evidence type="ECO:0000256" key="10">
    <source>
        <dbReference type="PROSITE-ProRule" id="PRU10072"/>
    </source>
</evidence>
<evidence type="ECO:0000256" key="2">
    <source>
        <dbReference type="ARBA" id="ARBA00002631"/>
    </source>
</evidence>
<accession>A0A3N5Y486</accession>
<dbReference type="PROSITE" id="PS00130">
    <property type="entry name" value="U_DNA_GLYCOSYLASE"/>
    <property type="match status" value="1"/>
</dbReference>
<dbReference type="SUPFAM" id="SSF52141">
    <property type="entry name" value="Uracil-DNA glycosylase-like"/>
    <property type="match status" value="1"/>
</dbReference>
<sequence length="222" mass="24651">MQTTWKETLAAEKQSDYFKQLMAFVEQERASTKVIYPPPADVFNALKLTPLASVKVVILGQDPYHGPNQAHGLCFSVPPGIRPPPSLRNIFKELSQDIAGFSIPEMGDLTAWASQGVLLLNTVLTVEESKPHSHANKGWETFTDAVIKAVNDHNKHVVFLLWGSHAQKKAMLLDEQKHSVLRAPHPSPLSAHRGFLGCRHFSQTNTLLANKGQQPIDWHLGN</sequence>
<keyword evidence="6 9" id="KW-0227">DNA damage</keyword>
<evidence type="ECO:0000256" key="6">
    <source>
        <dbReference type="ARBA" id="ARBA00022763"/>
    </source>
</evidence>
<keyword evidence="9" id="KW-0963">Cytoplasm</keyword>
<evidence type="ECO:0000256" key="9">
    <source>
        <dbReference type="HAMAP-Rule" id="MF_00148"/>
    </source>
</evidence>
<dbReference type="GO" id="GO:0097510">
    <property type="term" value="P:base-excision repair, AP site formation via deaminated base removal"/>
    <property type="evidence" value="ECO:0007669"/>
    <property type="project" value="TreeGrafter"/>
</dbReference>
<dbReference type="OrthoDB" id="9804372at2"/>
<dbReference type="PANTHER" id="PTHR11264">
    <property type="entry name" value="URACIL-DNA GLYCOSYLASE"/>
    <property type="match status" value="1"/>
</dbReference>
<dbReference type="SMART" id="SM00987">
    <property type="entry name" value="UreE_C"/>
    <property type="match status" value="1"/>
</dbReference>
<evidence type="ECO:0000256" key="4">
    <source>
        <dbReference type="ARBA" id="ARBA00012030"/>
    </source>
</evidence>
<dbReference type="Proteomes" id="UP000275281">
    <property type="component" value="Unassembled WGS sequence"/>
</dbReference>
<dbReference type="Pfam" id="PF03167">
    <property type="entry name" value="UDG"/>
    <property type="match status" value="1"/>
</dbReference>
<dbReference type="PANTHER" id="PTHR11264:SF0">
    <property type="entry name" value="URACIL-DNA GLYCOSYLASE"/>
    <property type="match status" value="1"/>
</dbReference>
<comment type="function">
    <text evidence="2 9 11">Excises uracil residues from the DNA which can arise as a result of misincorporation of dUMP residues by DNA polymerase or due to deamination of cytosine.</text>
</comment>
<dbReference type="NCBIfam" id="TIGR00628">
    <property type="entry name" value="ung"/>
    <property type="match status" value="1"/>
</dbReference>
<dbReference type="InterPro" id="IPR036895">
    <property type="entry name" value="Uracil-DNA_glycosylase-like_sf"/>
</dbReference>
<dbReference type="FunFam" id="3.40.470.10:FF:000001">
    <property type="entry name" value="Uracil-DNA glycosylase"/>
    <property type="match status" value="1"/>
</dbReference>
<dbReference type="EMBL" id="RPOK01000001">
    <property type="protein sequence ID" value="RPJ67903.1"/>
    <property type="molecule type" value="Genomic_DNA"/>
</dbReference>
<evidence type="ECO:0000256" key="11">
    <source>
        <dbReference type="RuleBase" id="RU003780"/>
    </source>
</evidence>
<keyword evidence="7 9" id="KW-0378">Hydrolase</keyword>
<evidence type="ECO:0000259" key="12">
    <source>
        <dbReference type="SMART" id="SM00986"/>
    </source>
</evidence>
<feature type="domain" description="Uracil-DNA glycosylase-like" evidence="12">
    <location>
        <begin position="47"/>
        <end position="208"/>
    </location>
</feature>
<dbReference type="NCBIfam" id="NF003592">
    <property type="entry name" value="PRK05254.1-5"/>
    <property type="match status" value="1"/>
</dbReference>
<evidence type="ECO:0000313" key="13">
    <source>
        <dbReference type="EMBL" id="RPJ67903.1"/>
    </source>
</evidence>
<dbReference type="AlphaFoldDB" id="A0A3N5Y486"/>
<keyword evidence="13" id="KW-0326">Glycosidase</keyword>
<keyword evidence="14" id="KW-1185">Reference proteome</keyword>
<dbReference type="GO" id="GO:0005737">
    <property type="term" value="C:cytoplasm"/>
    <property type="evidence" value="ECO:0007669"/>
    <property type="project" value="UniProtKB-SubCell"/>
</dbReference>
<dbReference type="RefSeq" id="WP_124025906.1">
    <property type="nucleotide sequence ID" value="NZ_JBHRSN010000005.1"/>
</dbReference>
<evidence type="ECO:0000256" key="1">
    <source>
        <dbReference type="ARBA" id="ARBA00001400"/>
    </source>
</evidence>
<dbReference type="InterPro" id="IPR005122">
    <property type="entry name" value="Uracil-DNA_glycosylase-like"/>
</dbReference>
<dbReference type="GO" id="GO:0004844">
    <property type="term" value="F:uracil DNA N-glycosylase activity"/>
    <property type="evidence" value="ECO:0007669"/>
    <property type="project" value="UniProtKB-UniRule"/>
</dbReference>
<dbReference type="InterPro" id="IPR002043">
    <property type="entry name" value="UDG_fam1"/>
</dbReference>
<dbReference type="NCBIfam" id="NF003589">
    <property type="entry name" value="PRK05254.1-2"/>
    <property type="match status" value="1"/>
</dbReference>
<dbReference type="NCBIfam" id="NF003591">
    <property type="entry name" value="PRK05254.1-4"/>
    <property type="match status" value="1"/>
</dbReference>
<comment type="subcellular location">
    <subcellularLocation>
        <location evidence="9">Cytoplasm</location>
    </subcellularLocation>
</comment>
<dbReference type="InterPro" id="IPR018085">
    <property type="entry name" value="Ura-DNA_Glyclase_AS"/>
</dbReference>
<name>A0A3N5Y486_9ALTE</name>
<dbReference type="CDD" id="cd10027">
    <property type="entry name" value="UDG-F1-like"/>
    <property type="match status" value="1"/>
</dbReference>
<dbReference type="SMART" id="SM00986">
    <property type="entry name" value="UDG"/>
    <property type="match status" value="1"/>
</dbReference>
<organism evidence="13 14">
    <name type="scientific">Alteromonas sediminis</name>
    <dbReference type="NCBI Taxonomy" id="2259342"/>
    <lineage>
        <taxon>Bacteria</taxon>
        <taxon>Pseudomonadati</taxon>
        <taxon>Pseudomonadota</taxon>
        <taxon>Gammaproteobacteria</taxon>
        <taxon>Alteromonadales</taxon>
        <taxon>Alteromonadaceae</taxon>
        <taxon>Alteromonas/Salinimonas group</taxon>
        <taxon>Alteromonas</taxon>
    </lineage>
</organism>
<dbReference type="EC" id="3.2.2.27" evidence="4 9"/>
<dbReference type="HAMAP" id="MF_00148">
    <property type="entry name" value="UDG"/>
    <property type="match status" value="1"/>
</dbReference>
<proteinExistence type="inferred from homology"/>
<dbReference type="NCBIfam" id="NF003588">
    <property type="entry name" value="PRK05254.1-1"/>
    <property type="match status" value="1"/>
</dbReference>
<keyword evidence="8 9" id="KW-0234">DNA repair</keyword>
<comment type="catalytic activity">
    <reaction evidence="1 9 11">
        <text>Hydrolyzes single-stranded DNA or mismatched double-stranded DNA and polynucleotides, releasing free uracil.</text>
        <dbReference type="EC" id="3.2.2.27"/>
    </reaction>
</comment>
<dbReference type="Gene3D" id="3.40.470.10">
    <property type="entry name" value="Uracil-DNA glycosylase-like domain"/>
    <property type="match status" value="1"/>
</dbReference>
<evidence type="ECO:0000256" key="7">
    <source>
        <dbReference type="ARBA" id="ARBA00022801"/>
    </source>
</evidence>
<comment type="similarity">
    <text evidence="3 9 11">Belongs to the uracil-DNA glycosylase (UDG) superfamily. UNG family.</text>
</comment>
<evidence type="ECO:0000256" key="5">
    <source>
        <dbReference type="ARBA" id="ARBA00018429"/>
    </source>
</evidence>
<comment type="caution">
    <text evidence="13">The sequence shown here is derived from an EMBL/GenBank/DDBJ whole genome shotgun (WGS) entry which is preliminary data.</text>
</comment>
<evidence type="ECO:0000313" key="14">
    <source>
        <dbReference type="Proteomes" id="UP000275281"/>
    </source>
</evidence>
<gene>
    <name evidence="9" type="primary">ung</name>
    <name evidence="13" type="ORF">DRW07_00375</name>
</gene>